<comment type="caution">
    <text evidence="7">The sequence shown here is derived from an EMBL/GenBank/DDBJ whole genome shotgun (WGS) entry which is preliminary data.</text>
</comment>
<dbReference type="InterPro" id="IPR002938">
    <property type="entry name" value="FAD-bd"/>
</dbReference>
<dbReference type="GeneID" id="31006905"/>
<dbReference type="GO" id="GO:0071949">
    <property type="term" value="F:FAD binding"/>
    <property type="evidence" value="ECO:0007669"/>
    <property type="project" value="InterPro"/>
</dbReference>
<evidence type="ECO:0000259" key="5">
    <source>
        <dbReference type="Pfam" id="PF01494"/>
    </source>
</evidence>
<evidence type="ECO:0000313" key="8">
    <source>
        <dbReference type="Proteomes" id="UP000214365"/>
    </source>
</evidence>
<dbReference type="Pfam" id="PF01494">
    <property type="entry name" value="FAD_binding_3"/>
    <property type="match status" value="1"/>
</dbReference>
<dbReference type="PANTHER" id="PTHR43004:SF7">
    <property type="entry name" value="P-HYDROXYBENZOATE-M-HYDROXYLASE"/>
    <property type="match status" value="1"/>
</dbReference>
<evidence type="ECO:0000259" key="6">
    <source>
        <dbReference type="Pfam" id="PF07976"/>
    </source>
</evidence>
<keyword evidence="8" id="KW-1185">Reference proteome</keyword>
<name>A0A225APX1_TALAT</name>
<dbReference type="AlphaFoldDB" id="A0A225APX1"/>
<reference evidence="7 8" key="1">
    <citation type="submission" date="2015-06" db="EMBL/GenBank/DDBJ databases">
        <title>Talaromyces atroroseus IBT 11181 draft genome.</title>
        <authorList>
            <person name="Rasmussen K.B."/>
            <person name="Rasmussen S."/>
            <person name="Petersen B."/>
            <person name="Sicheritz-Ponten T."/>
            <person name="Mortensen U.H."/>
            <person name="Thrane U."/>
        </authorList>
    </citation>
    <scope>NUCLEOTIDE SEQUENCE [LARGE SCALE GENOMIC DNA]</scope>
    <source>
        <strain evidence="7 8">IBT 11181</strain>
    </source>
</reference>
<dbReference type="PANTHER" id="PTHR43004">
    <property type="entry name" value="TRK SYSTEM POTASSIUM UPTAKE PROTEIN"/>
    <property type="match status" value="1"/>
</dbReference>
<dbReference type="SUPFAM" id="SSF54373">
    <property type="entry name" value="FAD-linked reductases, C-terminal domain"/>
    <property type="match status" value="1"/>
</dbReference>
<evidence type="ECO:0000256" key="4">
    <source>
        <dbReference type="ARBA" id="ARBA00023002"/>
    </source>
</evidence>
<feature type="domain" description="Phenol hydroxylase-like C-terminal dimerisation" evidence="6">
    <location>
        <begin position="416"/>
        <end position="622"/>
    </location>
</feature>
<dbReference type="InterPro" id="IPR012941">
    <property type="entry name" value="Phe_hydrox_C_dim_dom"/>
</dbReference>
<evidence type="ECO:0008006" key="9">
    <source>
        <dbReference type="Google" id="ProtNLM"/>
    </source>
</evidence>
<dbReference type="GO" id="GO:0016709">
    <property type="term" value="F:oxidoreductase activity, acting on paired donors, with incorporation or reduction of molecular oxygen, NAD(P)H as one donor, and incorporation of one atom of oxygen"/>
    <property type="evidence" value="ECO:0007669"/>
    <property type="project" value="UniProtKB-ARBA"/>
</dbReference>
<dbReference type="STRING" id="1441469.A0A225APX1"/>
<dbReference type="Pfam" id="PF05907">
    <property type="entry name" value="CXXC_Zn-b_euk"/>
    <property type="match status" value="1"/>
</dbReference>
<comment type="similarity">
    <text evidence="1">Belongs to the PheA/TfdB FAD monooxygenase family.</text>
</comment>
<gene>
    <name evidence="7" type="ORF">UA08_07149</name>
</gene>
<dbReference type="PRINTS" id="PR00420">
    <property type="entry name" value="RNGMNOXGNASE"/>
</dbReference>
<keyword evidence="3" id="KW-0274">FAD</keyword>
<dbReference type="RefSeq" id="XP_020117770.1">
    <property type="nucleotide sequence ID" value="XM_020262059.1"/>
</dbReference>
<proteinExistence type="inferred from homology"/>
<evidence type="ECO:0000256" key="2">
    <source>
        <dbReference type="ARBA" id="ARBA00022630"/>
    </source>
</evidence>
<dbReference type="SUPFAM" id="SSF141678">
    <property type="entry name" value="MAL13P1.257-like"/>
    <property type="match status" value="1"/>
</dbReference>
<dbReference type="InterPro" id="IPR036249">
    <property type="entry name" value="Thioredoxin-like_sf"/>
</dbReference>
<dbReference type="Gene3D" id="3.30.9.10">
    <property type="entry name" value="D-Amino Acid Oxidase, subunit A, domain 2"/>
    <property type="match status" value="1"/>
</dbReference>
<organism evidence="7 8">
    <name type="scientific">Talaromyces atroroseus</name>
    <dbReference type="NCBI Taxonomy" id="1441469"/>
    <lineage>
        <taxon>Eukaryota</taxon>
        <taxon>Fungi</taxon>
        <taxon>Dikarya</taxon>
        <taxon>Ascomycota</taxon>
        <taxon>Pezizomycotina</taxon>
        <taxon>Eurotiomycetes</taxon>
        <taxon>Eurotiomycetidae</taxon>
        <taxon>Eurotiales</taxon>
        <taxon>Trichocomaceae</taxon>
        <taxon>Talaromyces</taxon>
        <taxon>Talaromyces sect. Trachyspermi</taxon>
    </lineage>
</organism>
<dbReference type="Gene3D" id="3.40.30.20">
    <property type="match status" value="1"/>
</dbReference>
<dbReference type="SUPFAM" id="SSF51905">
    <property type="entry name" value="FAD/NAD(P)-binding domain"/>
    <property type="match status" value="1"/>
</dbReference>
<protein>
    <recommendedName>
        <fullName evidence="9">Phenol 2-monooxygenase</fullName>
    </recommendedName>
</protein>
<dbReference type="OrthoDB" id="1716816at2759"/>
<keyword evidence="4" id="KW-0560">Oxidoreductase</keyword>
<dbReference type="Proteomes" id="UP000214365">
    <property type="component" value="Unassembled WGS sequence"/>
</dbReference>
<keyword evidence="2" id="KW-0285">Flavoprotein</keyword>
<sequence>MAHSDNKYDIVIVGAGPVGILLSLCLSRWGYKVKHIDNRPVPTATGRADGIQPRSIEILRNLGLKRALMAYEPAKVYAVAFWDPLPGGKGIHRTGSWPSCPRFIDTRYPFTALVHQGKIEQLFLNEIEKAGTTVQRPWTIVDFANTGKDEAYPVEVSLKCLDTNVIENVRTKYLFSGEGARSVVREKLGVQITYKDQISFVWGVMDGVVQTNFPDINTKCTIHSDSGSIMVIPREDSMVRLYVQIASSTDPDWNPRKTATAEEVQEAAKKILHPYTIDWVRVEWYSVYPIGQGISEKYTLDHRIFMGGDACHTHSPKAGQGMNTAFHDALNFAWKLHAVESGFADRSLLESYESERKKIAEDLLDFDNKYAALFSQRPPNAEEVGNAKSLSSDEGEENEFVQTFKSSCEFTSGYGVAYEPNVINWSPSHPAQSHLFGIDGVKLVPGKAFTPTTVARLSDANIVHLEQEVPANGSFRIFVFAGSPSRNKKAVEDLANNLEKDKSFLSVYRRPDIAEVSYFERHNPHSKLFTLSFIFAAEKTGVDVSYLPRVVKDYHHHIYADDVPDVRVPHAKFSAHEKLGLDPERGGVVVVRPDSHVSCIVRLVEGSGTVDALNAYFKNSMLSLALTAELEGYMFMSRVSAAHLSTNLALFSVTGLRPKDTEEDPYYYTFKVLCSSCRETHPNWVSFTRYEKHEIPGSRGEANFVWKCKLCGKTHSASITAGPNAYEIPENAKSKIQKIIEMDCRGLEFTDFKADGDWEAKGAETTTAFSGIDLSEGEWYDYDEKAGEEVSIKDIKWEIRNIK</sequence>
<evidence type="ECO:0000313" key="7">
    <source>
        <dbReference type="EMBL" id="OKL57649.1"/>
    </source>
</evidence>
<dbReference type="InterPro" id="IPR036188">
    <property type="entry name" value="FAD/NAD-bd_sf"/>
</dbReference>
<feature type="domain" description="FAD-binding" evidence="5">
    <location>
        <begin position="8"/>
        <end position="366"/>
    </location>
</feature>
<dbReference type="InterPro" id="IPR008584">
    <property type="entry name" value="CXXC_Zn-binding_euk"/>
</dbReference>
<accession>A0A225APX1</accession>
<dbReference type="SUPFAM" id="SSF52833">
    <property type="entry name" value="Thioredoxin-like"/>
    <property type="match status" value="1"/>
</dbReference>
<evidence type="ECO:0000256" key="1">
    <source>
        <dbReference type="ARBA" id="ARBA00007801"/>
    </source>
</evidence>
<dbReference type="Gene3D" id="3.50.50.60">
    <property type="entry name" value="FAD/NAD(P)-binding domain"/>
    <property type="match status" value="1"/>
</dbReference>
<dbReference type="CDD" id="cd02979">
    <property type="entry name" value="PHOX_C"/>
    <property type="match status" value="1"/>
</dbReference>
<evidence type="ECO:0000256" key="3">
    <source>
        <dbReference type="ARBA" id="ARBA00022827"/>
    </source>
</evidence>
<dbReference type="EMBL" id="LFMY01000011">
    <property type="protein sequence ID" value="OKL57649.1"/>
    <property type="molecule type" value="Genomic_DNA"/>
</dbReference>
<dbReference type="InterPro" id="IPR038220">
    <property type="entry name" value="PHOX_C_sf"/>
</dbReference>
<dbReference type="InterPro" id="IPR050641">
    <property type="entry name" value="RIFMO-like"/>
</dbReference>
<dbReference type="Pfam" id="PF07976">
    <property type="entry name" value="Phe_hydrox_dim"/>
    <property type="match status" value="1"/>
</dbReference>